<dbReference type="Proteomes" id="UP001482620">
    <property type="component" value="Unassembled WGS sequence"/>
</dbReference>
<gene>
    <name evidence="2" type="primary">PGM1_2</name>
    <name evidence="2" type="ORF">ILYODFUR_023584</name>
</gene>
<keyword evidence="3" id="KW-1185">Reference proteome</keyword>
<evidence type="ECO:0000313" key="3">
    <source>
        <dbReference type="Proteomes" id="UP001482620"/>
    </source>
</evidence>
<dbReference type="PANTHER" id="PTHR22573">
    <property type="entry name" value="PHOSPHOHEXOMUTASE FAMILY MEMBER"/>
    <property type="match status" value="1"/>
</dbReference>
<dbReference type="InterPro" id="IPR036900">
    <property type="entry name" value="A-D-PHexomutase_C_sf"/>
</dbReference>
<reference evidence="2 3" key="1">
    <citation type="submission" date="2021-06" db="EMBL/GenBank/DDBJ databases">
        <authorList>
            <person name="Palmer J.M."/>
        </authorList>
    </citation>
    <scope>NUCLEOTIDE SEQUENCE [LARGE SCALE GENOMIC DNA]</scope>
    <source>
        <strain evidence="3">if_2019</strain>
        <tissue evidence="2">Muscle</tissue>
    </source>
</reference>
<dbReference type="EMBL" id="JAHRIQ010060640">
    <property type="protein sequence ID" value="MEQ2241263.1"/>
    <property type="molecule type" value="Genomic_DNA"/>
</dbReference>
<protein>
    <submittedName>
        <fullName evidence="2">Phosphoglucomutase-1</fullName>
    </submittedName>
</protein>
<sequence>MHPKSSFSTPAHGFYQQLFSFLFFSLTLITSPLFSQGLRIIFSDGSRIIFRLSGTGSAGATIRLYIDSYENDAQKIFQDPQVMLAPLVDIALKVSQLHERTGRTGPTVIT</sequence>
<keyword evidence="1" id="KW-1133">Transmembrane helix</keyword>
<keyword evidence="1" id="KW-0812">Transmembrane</keyword>
<accession>A0ABV0U7U9</accession>
<evidence type="ECO:0000313" key="2">
    <source>
        <dbReference type="EMBL" id="MEQ2241263.1"/>
    </source>
</evidence>
<feature type="transmembrane region" description="Helical" evidence="1">
    <location>
        <begin position="20"/>
        <end position="42"/>
    </location>
</feature>
<dbReference type="SUPFAM" id="SSF55957">
    <property type="entry name" value="Phosphoglucomutase, C-terminal domain"/>
    <property type="match status" value="1"/>
</dbReference>
<comment type="caution">
    <text evidence="2">The sequence shown here is derived from an EMBL/GenBank/DDBJ whole genome shotgun (WGS) entry which is preliminary data.</text>
</comment>
<evidence type="ECO:0000256" key="1">
    <source>
        <dbReference type="SAM" id="Phobius"/>
    </source>
</evidence>
<organism evidence="2 3">
    <name type="scientific">Ilyodon furcidens</name>
    <name type="common">goldbreast splitfin</name>
    <dbReference type="NCBI Taxonomy" id="33524"/>
    <lineage>
        <taxon>Eukaryota</taxon>
        <taxon>Metazoa</taxon>
        <taxon>Chordata</taxon>
        <taxon>Craniata</taxon>
        <taxon>Vertebrata</taxon>
        <taxon>Euteleostomi</taxon>
        <taxon>Actinopterygii</taxon>
        <taxon>Neopterygii</taxon>
        <taxon>Teleostei</taxon>
        <taxon>Neoteleostei</taxon>
        <taxon>Acanthomorphata</taxon>
        <taxon>Ovalentaria</taxon>
        <taxon>Atherinomorphae</taxon>
        <taxon>Cyprinodontiformes</taxon>
        <taxon>Goodeidae</taxon>
        <taxon>Ilyodon</taxon>
    </lineage>
</organism>
<keyword evidence="1" id="KW-0472">Membrane</keyword>
<dbReference type="Pfam" id="PF24947">
    <property type="entry name" value="PGM1_C_vert_fung"/>
    <property type="match status" value="1"/>
</dbReference>
<dbReference type="InterPro" id="IPR045244">
    <property type="entry name" value="PGM"/>
</dbReference>
<proteinExistence type="predicted"/>
<name>A0ABV0U7U9_9TELE</name>
<dbReference type="Gene3D" id="3.30.310.50">
    <property type="entry name" value="Alpha-D-phosphohexomutase, C-terminal domain"/>
    <property type="match status" value="1"/>
</dbReference>
<dbReference type="PANTHER" id="PTHR22573:SF60">
    <property type="entry name" value="PHOSPHOGLUCOMUTASE-1"/>
    <property type="match status" value="1"/>
</dbReference>